<dbReference type="PANTHER" id="PTHR13696:SF99">
    <property type="entry name" value="COBYRINIC ACID AC-DIAMIDE SYNTHASE"/>
    <property type="match status" value="1"/>
</dbReference>
<dbReference type="Gene3D" id="3.40.50.300">
    <property type="entry name" value="P-loop containing nucleotide triphosphate hydrolases"/>
    <property type="match status" value="1"/>
</dbReference>
<organism evidence="2 3">
    <name type="scientific">Herbidospora solisilvae</name>
    <dbReference type="NCBI Taxonomy" id="2696284"/>
    <lineage>
        <taxon>Bacteria</taxon>
        <taxon>Bacillati</taxon>
        <taxon>Actinomycetota</taxon>
        <taxon>Actinomycetes</taxon>
        <taxon>Streptosporangiales</taxon>
        <taxon>Streptosporangiaceae</taxon>
        <taxon>Herbidospora</taxon>
    </lineage>
</organism>
<dbReference type="AlphaFoldDB" id="A0A7C9J9A3"/>
<dbReference type="InterPro" id="IPR050678">
    <property type="entry name" value="DNA_Partitioning_ATPase"/>
</dbReference>
<evidence type="ECO:0000259" key="1">
    <source>
        <dbReference type="Pfam" id="PF13614"/>
    </source>
</evidence>
<dbReference type="RefSeq" id="WP_161484388.1">
    <property type="nucleotide sequence ID" value="NZ_WXEW01000018.1"/>
</dbReference>
<keyword evidence="3" id="KW-1185">Reference proteome</keyword>
<dbReference type="Pfam" id="PF13614">
    <property type="entry name" value="AAA_31"/>
    <property type="match status" value="1"/>
</dbReference>
<name>A0A7C9J9A3_9ACTN</name>
<feature type="domain" description="AAA" evidence="1">
    <location>
        <begin position="47"/>
        <end position="222"/>
    </location>
</feature>
<evidence type="ECO:0000313" key="2">
    <source>
        <dbReference type="EMBL" id="NAS27460.1"/>
    </source>
</evidence>
<sequence>MKPWLLARAFAFVTRYDGGSRFRAVARVTPERYGAAMTAPHQPQARMRITAVVNQKGGVGKTTTTINLGGALAEMGARVLLVDLDPQGHLSDALKLPEAGAPAPLGAALLGALPDDPGRIVLPHSITDTGGVVDVVPTAFDMLQVTEQLYQVKAREQRLSRLLARLADRYDHCLIDCPPSLDLLTVNALEASDGAVIPVQLEDSSVKAMRLLLAEVEAVDLDLRPGRPLTLHGMVVSMLERGAEGKPKTVIARSVLASFKQLEAEGLPILAQVPRGIPISEAWRFGQTVSAYAPNSEHAAAFRDVAKVVDAAR</sequence>
<dbReference type="SUPFAM" id="SSF52540">
    <property type="entry name" value="P-loop containing nucleoside triphosphate hydrolases"/>
    <property type="match status" value="1"/>
</dbReference>
<reference evidence="2 3" key="1">
    <citation type="submission" date="2020-01" db="EMBL/GenBank/DDBJ databases">
        <title>Herbidospora sp. NEAU-GS84 nov., a novel actinomycete isolated from soil.</title>
        <authorList>
            <person name="Han L."/>
        </authorList>
    </citation>
    <scope>NUCLEOTIDE SEQUENCE [LARGE SCALE GENOMIC DNA]</scope>
    <source>
        <strain evidence="2 3">NEAU-GS84</strain>
    </source>
</reference>
<protein>
    <submittedName>
        <fullName evidence="2">AAA family ATPase</fullName>
    </submittedName>
</protein>
<proteinExistence type="predicted"/>
<gene>
    <name evidence="2" type="ORF">GT755_38065</name>
</gene>
<dbReference type="InterPro" id="IPR027417">
    <property type="entry name" value="P-loop_NTPase"/>
</dbReference>
<dbReference type="PANTHER" id="PTHR13696">
    <property type="entry name" value="P-LOOP CONTAINING NUCLEOSIDE TRIPHOSPHATE HYDROLASE"/>
    <property type="match status" value="1"/>
</dbReference>
<evidence type="ECO:0000313" key="3">
    <source>
        <dbReference type="Proteomes" id="UP000479526"/>
    </source>
</evidence>
<dbReference type="InterPro" id="IPR025669">
    <property type="entry name" value="AAA_dom"/>
</dbReference>
<dbReference type="CDD" id="cd02042">
    <property type="entry name" value="ParAB_family"/>
    <property type="match status" value="1"/>
</dbReference>
<comment type="caution">
    <text evidence="2">The sequence shown here is derived from an EMBL/GenBank/DDBJ whole genome shotgun (WGS) entry which is preliminary data.</text>
</comment>
<accession>A0A7C9J9A3</accession>
<dbReference type="Proteomes" id="UP000479526">
    <property type="component" value="Unassembled WGS sequence"/>
</dbReference>
<dbReference type="EMBL" id="WXEW01000018">
    <property type="protein sequence ID" value="NAS27460.1"/>
    <property type="molecule type" value="Genomic_DNA"/>
</dbReference>